<keyword evidence="3" id="KW-1185">Reference proteome</keyword>
<feature type="compositionally biased region" description="Low complexity" evidence="1">
    <location>
        <begin position="444"/>
        <end position="458"/>
    </location>
</feature>
<feature type="region of interest" description="Disordered" evidence="1">
    <location>
        <begin position="244"/>
        <end position="329"/>
    </location>
</feature>
<feature type="compositionally biased region" description="Basic and acidic residues" evidence="1">
    <location>
        <begin position="748"/>
        <end position="758"/>
    </location>
</feature>
<gene>
    <name evidence="2" type="ORF">ASPWEDRAFT_178925</name>
</gene>
<accession>A0A1L9S1Y1</accession>
<organism evidence="2 3">
    <name type="scientific">Aspergillus wentii DTO 134E9</name>
    <dbReference type="NCBI Taxonomy" id="1073089"/>
    <lineage>
        <taxon>Eukaryota</taxon>
        <taxon>Fungi</taxon>
        <taxon>Dikarya</taxon>
        <taxon>Ascomycota</taxon>
        <taxon>Pezizomycotina</taxon>
        <taxon>Eurotiomycetes</taxon>
        <taxon>Eurotiomycetidae</taxon>
        <taxon>Eurotiales</taxon>
        <taxon>Aspergillaceae</taxon>
        <taxon>Aspergillus</taxon>
        <taxon>Aspergillus subgen. Cremei</taxon>
    </lineage>
</organism>
<evidence type="ECO:0000313" key="2">
    <source>
        <dbReference type="EMBL" id="OJJ41161.1"/>
    </source>
</evidence>
<feature type="compositionally biased region" description="Low complexity" evidence="1">
    <location>
        <begin position="645"/>
        <end position="660"/>
    </location>
</feature>
<proteinExistence type="predicted"/>
<reference evidence="3" key="1">
    <citation type="journal article" date="2017" name="Genome Biol.">
        <title>Comparative genomics reveals high biological diversity and specific adaptations in the industrially and medically important fungal genus Aspergillus.</title>
        <authorList>
            <person name="de Vries R.P."/>
            <person name="Riley R."/>
            <person name="Wiebenga A."/>
            <person name="Aguilar-Osorio G."/>
            <person name="Amillis S."/>
            <person name="Uchima C.A."/>
            <person name="Anderluh G."/>
            <person name="Asadollahi M."/>
            <person name="Askin M."/>
            <person name="Barry K."/>
            <person name="Battaglia E."/>
            <person name="Bayram O."/>
            <person name="Benocci T."/>
            <person name="Braus-Stromeyer S.A."/>
            <person name="Caldana C."/>
            <person name="Canovas D."/>
            <person name="Cerqueira G.C."/>
            <person name="Chen F."/>
            <person name="Chen W."/>
            <person name="Choi C."/>
            <person name="Clum A."/>
            <person name="Dos Santos R.A."/>
            <person name="Damasio A.R."/>
            <person name="Diallinas G."/>
            <person name="Emri T."/>
            <person name="Fekete E."/>
            <person name="Flipphi M."/>
            <person name="Freyberg S."/>
            <person name="Gallo A."/>
            <person name="Gournas C."/>
            <person name="Habgood R."/>
            <person name="Hainaut M."/>
            <person name="Harispe M.L."/>
            <person name="Henrissat B."/>
            <person name="Hilden K.S."/>
            <person name="Hope R."/>
            <person name="Hossain A."/>
            <person name="Karabika E."/>
            <person name="Karaffa L."/>
            <person name="Karanyi Z."/>
            <person name="Krasevec N."/>
            <person name="Kuo A."/>
            <person name="Kusch H."/>
            <person name="LaButti K."/>
            <person name="Lagendijk E.L."/>
            <person name="Lapidus A."/>
            <person name="Levasseur A."/>
            <person name="Lindquist E."/>
            <person name="Lipzen A."/>
            <person name="Logrieco A.F."/>
            <person name="MacCabe A."/>
            <person name="Maekelae M.R."/>
            <person name="Malavazi I."/>
            <person name="Melin P."/>
            <person name="Meyer V."/>
            <person name="Mielnichuk N."/>
            <person name="Miskei M."/>
            <person name="Molnar A.P."/>
            <person name="Mule G."/>
            <person name="Ngan C.Y."/>
            <person name="Orejas M."/>
            <person name="Orosz E."/>
            <person name="Ouedraogo J.P."/>
            <person name="Overkamp K.M."/>
            <person name="Park H.-S."/>
            <person name="Perrone G."/>
            <person name="Piumi F."/>
            <person name="Punt P.J."/>
            <person name="Ram A.F."/>
            <person name="Ramon A."/>
            <person name="Rauscher S."/>
            <person name="Record E."/>
            <person name="Riano-Pachon D.M."/>
            <person name="Robert V."/>
            <person name="Roehrig J."/>
            <person name="Ruller R."/>
            <person name="Salamov A."/>
            <person name="Salih N.S."/>
            <person name="Samson R.A."/>
            <person name="Sandor E."/>
            <person name="Sanguinetti M."/>
            <person name="Schuetze T."/>
            <person name="Sepcic K."/>
            <person name="Shelest E."/>
            <person name="Sherlock G."/>
            <person name="Sophianopoulou V."/>
            <person name="Squina F.M."/>
            <person name="Sun H."/>
            <person name="Susca A."/>
            <person name="Todd R.B."/>
            <person name="Tsang A."/>
            <person name="Unkles S.E."/>
            <person name="van de Wiele N."/>
            <person name="van Rossen-Uffink D."/>
            <person name="Oliveira J.V."/>
            <person name="Vesth T.C."/>
            <person name="Visser J."/>
            <person name="Yu J.-H."/>
            <person name="Zhou M."/>
            <person name="Andersen M.R."/>
            <person name="Archer D.B."/>
            <person name="Baker S.E."/>
            <person name="Benoit I."/>
            <person name="Brakhage A.A."/>
            <person name="Braus G.H."/>
            <person name="Fischer R."/>
            <person name="Frisvad J.C."/>
            <person name="Goldman G.H."/>
            <person name="Houbraken J."/>
            <person name="Oakley B."/>
            <person name="Pocsi I."/>
            <person name="Scazzocchio C."/>
            <person name="Seiboth B."/>
            <person name="vanKuyk P.A."/>
            <person name="Wortman J."/>
            <person name="Dyer P.S."/>
            <person name="Grigoriev I.V."/>
        </authorList>
    </citation>
    <scope>NUCLEOTIDE SEQUENCE [LARGE SCALE GENOMIC DNA]</scope>
    <source>
        <strain evidence="3">DTO 134E9</strain>
    </source>
</reference>
<dbReference type="OrthoDB" id="5372553at2759"/>
<feature type="region of interest" description="Disordered" evidence="1">
    <location>
        <begin position="642"/>
        <end position="676"/>
    </location>
</feature>
<protein>
    <submittedName>
        <fullName evidence="2">Uncharacterized protein</fullName>
    </submittedName>
</protein>
<sequence length="903" mass="97373">MDSTQAERLKRLQMADLGTARREHISTSDTKRFRERLEDIEALRMTNTAGSEAHRLAKKNEGKLSGWANVYKELGDTEDLEDLDPLLHGQSHRAQLNAIIHESGGQSYDLSSKRSGNHSNSTRATFGGRGGGVIGTRGRGSRQPSVVGGHTSATPSASSRTSSQGAVSKLGHHIVQLPPARSRPLDPALDINSSNISPKQGQSMPQKFKEKFKKPEQPFIKTRRPMSIPSSLCSPEDFLAAARSVSNRSSVENSPRASKTPDENASATNKKASEDNDKKEKVPQKKATDSLLGQPSISSVRLEEQSRAIPSPRPSVNSPSIAAKSDVPHVSVSAPAANARVADDQDGLSEVMSLETPSESGSVVVKTATEEPRLEDLSSKVLRLLPMDIPTTKQNEEPKGVPDAAEELLLDFSTTPPKEGKSEVAMLMSPIFEDLKGIDFQQGSSDAPNTPSSSSFPSPRRRLSFKESSMIKKEEDRKVDESTSATLPKNDGPVGALQHEIALLEKLMESTSLSDRYLQNLKECKQVLEKELEKERRMATQDSAKSSAPSTDNQPREATHQSHLTDTPGKATNNEPEPTKTTEEPKVDSKEAQSLSLPVEGTPSGQRIKKLALPEDSPSIRSLRNAVSAAPFVPTRATSFTKYRSPTNSISSDSTSFQSTIGPTHSKRGSTSSLLGDGLLPGRSAYSTQGSFNISKIGDGLLPGRQTYYEQNSESPESRLSVGDHLLPGRGGRSVSGVNKDTLSLSKHHADERHESKVKFSFPDRSTKVKPSVFNDTSSTNSPTQPGSPKEALQPLNVENISTYPAENKPKTAANAEKPGVLTTQPALSTAPAFKTLQKPDVGTGALGQSLFAPKANTMSKSIHAPKEIEENRFPVARSTSSVFKGGLQSSRYAVSDNHKPLC</sequence>
<feature type="compositionally biased region" description="Low complexity" evidence="1">
    <location>
        <begin position="244"/>
        <end position="254"/>
    </location>
</feature>
<feature type="compositionally biased region" description="Basic and acidic residues" evidence="1">
    <location>
        <begin position="577"/>
        <end position="591"/>
    </location>
</feature>
<dbReference type="VEuPathDB" id="FungiDB:ASPWEDRAFT_178925"/>
<feature type="region of interest" description="Disordered" evidence="1">
    <location>
        <begin position="532"/>
        <end position="616"/>
    </location>
</feature>
<dbReference type="Proteomes" id="UP000184383">
    <property type="component" value="Unassembled WGS sequence"/>
</dbReference>
<dbReference type="GeneID" id="63747625"/>
<feature type="region of interest" description="Disordered" evidence="1">
    <location>
        <begin position="105"/>
        <end position="232"/>
    </location>
</feature>
<feature type="region of interest" description="Disordered" evidence="1">
    <location>
        <begin position="439"/>
        <end position="494"/>
    </location>
</feature>
<evidence type="ECO:0000256" key="1">
    <source>
        <dbReference type="SAM" id="MobiDB-lite"/>
    </source>
</evidence>
<dbReference type="RefSeq" id="XP_040694837.1">
    <property type="nucleotide sequence ID" value="XM_040831777.1"/>
</dbReference>
<feature type="compositionally biased region" description="Polar residues" evidence="1">
    <location>
        <begin position="774"/>
        <end position="787"/>
    </location>
</feature>
<feature type="compositionally biased region" description="Gly residues" evidence="1">
    <location>
        <begin position="127"/>
        <end position="138"/>
    </location>
</feature>
<dbReference type="AlphaFoldDB" id="A0A1L9S1Y1"/>
<dbReference type="EMBL" id="KV878209">
    <property type="protein sequence ID" value="OJJ41161.1"/>
    <property type="molecule type" value="Genomic_DNA"/>
</dbReference>
<feature type="compositionally biased region" description="Basic and acidic residues" evidence="1">
    <location>
        <begin position="469"/>
        <end position="481"/>
    </location>
</feature>
<feature type="compositionally biased region" description="Polar residues" evidence="1">
    <location>
        <begin position="540"/>
        <end position="553"/>
    </location>
</feature>
<name>A0A1L9S1Y1_ASPWE</name>
<feature type="compositionally biased region" description="Polar residues" evidence="1">
    <location>
        <begin position="105"/>
        <end position="121"/>
    </location>
</feature>
<dbReference type="STRING" id="1073089.A0A1L9S1Y1"/>
<feature type="region of interest" description="Disordered" evidence="1">
    <location>
        <begin position="705"/>
        <end position="795"/>
    </location>
</feature>
<feature type="compositionally biased region" description="Low complexity" evidence="1">
    <location>
        <begin position="151"/>
        <end position="168"/>
    </location>
</feature>
<evidence type="ECO:0000313" key="3">
    <source>
        <dbReference type="Proteomes" id="UP000184383"/>
    </source>
</evidence>
<feature type="region of interest" description="Disordered" evidence="1">
    <location>
        <begin position="353"/>
        <end position="372"/>
    </location>
</feature>
<feature type="compositionally biased region" description="Polar residues" evidence="1">
    <location>
        <begin position="191"/>
        <end position="204"/>
    </location>
</feature>
<feature type="compositionally biased region" description="Polar residues" evidence="1">
    <location>
        <begin position="736"/>
        <end position="745"/>
    </location>
</feature>
<feature type="compositionally biased region" description="Basic and acidic residues" evidence="1">
    <location>
        <begin position="207"/>
        <end position="216"/>
    </location>
</feature>
<feature type="compositionally biased region" description="Basic and acidic residues" evidence="1">
    <location>
        <begin position="271"/>
        <end position="288"/>
    </location>
</feature>